<dbReference type="InterPro" id="IPR018062">
    <property type="entry name" value="HTH_AraC-typ_CS"/>
</dbReference>
<evidence type="ECO:0000313" key="7">
    <source>
        <dbReference type="Proteomes" id="UP001500363"/>
    </source>
</evidence>
<dbReference type="PROSITE" id="PS01124">
    <property type="entry name" value="HTH_ARAC_FAMILY_2"/>
    <property type="match status" value="1"/>
</dbReference>
<evidence type="ECO:0000256" key="4">
    <source>
        <dbReference type="ARBA" id="ARBA00023163"/>
    </source>
</evidence>
<feature type="domain" description="HTH araC/xylS-type" evidence="5">
    <location>
        <begin position="196"/>
        <end position="294"/>
    </location>
</feature>
<dbReference type="PANTHER" id="PTHR46796:SF7">
    <property type="entry name" value="ARAC FAMILY TRANSCRIPTIONAL REGULATOR"/>
    <property type="match status" value="1"/>
</dbReference>
<dbReference type="InterPro" id="IPR009057">
    <property type="entry name" value="Homeodomain-like_sf"/>
</dbReference>
<keyword evidence="2" id="KW-0238">DNA-binding</keyword>
<keyword evidence="4" id="KW-0804">Transcription</keyword>
<dbReference type="PROSITE" id="PS00041">
    <property type="entry name" value="HTH_ARAC_FAMILY_1"/>
    <property type="match status" value="1"/>
</dbReference>
<evidence type="ECO:0000259" key="5">
    <source>
        <dbReference type="PROSITE" id="PS01124"/>
    </source>
</evidence>
<protein>
    <submittedName>
        <fullName evidence="6">AraC family transcriptional regulator</fullName>
    </submittedName>
</protein>
<dbReference type="InterPro" id="IPR050204">
    <property type="entry name" value="AraC_XylS_family_regulators"/>
</dbReference>
<keyword evidence="3" id="KW-0010">Activator</keyword>
<gene>
    <name evidence="6" type="ORF">GCM10009741_32700</name>
</gene>
<dbReference type="PRINTS" id="PR00032">
    <property type="entry name" value="HTHARAC"/>
</dbReference>
<dbReference type="Gene3D" id="2.60.120.10">
    <property type="entry name" value="Jelly Rolls"/>
    <property type="match status" value="1"/>
</dbReference>
<dbReference type="Pfam" id="PF12852">
    <property type="entry name" value="Cupin_6"/>
    <property type="match status" value="1"/>
</dbReference>
<dbReference type="Proteomes" id="UP001500363">
    <property type="component" value="Unassembled WGS sequence"/>
</dbReference>
<dbReference type="SUPFAM" id="SSF51215">
    <property type="entry name" value="Regulatory protein AraC"/>
    <property type="match status" value="1"/>
</dbReference>
<dbReference type="PANTHER" id="PTHR46796">
    <property type="entry name" value="HTH-TYPE TRANSCRIPTIONAL ACTIVATOR RHAS-RELATED"/>
    <property type="match status" value="1"/>
</dbReference>
<proteinExistence type="predicted"/>
<dbReference type="SMART" id="SM00342">
    <property type="entry name" value="HTH_ARAC"/>
    <property type="match status" value="1"/>
</dbReference>
<organism evidence="6 7">
    <name type="scientific">Kribbella lupini</name>
    <dbReference type="NCBI Taxonomy" id="291602"/>
    <lineage>
        <taxon>Bacteria</taxon>
        <taxon>Bacillati</taxon>
        <taxon>Actinomycetota</taxon>
        <taxon>Actinomycetes</taxon>
        <taxon>Propionibacteriales</taxon>
        <taxon>Kribbellaceae</taxon>
        <taxon>Kribbella</taxon>
    </lineage>
</organism>
<dbReference type="Gene3D" id="1.10.10.60">
    <property type="entry name" value="Homeodomain-like"/>
    <property type="match status" value="1"/>
</dbReference>
<dbReference type="InterPro" id="IPR014710">
    <property type="entry name" value="RmlC-like_jellyroll"/>
</dbReference>
<dbReference type="InterPro" id="IPR037923">
    <property type="entry name" value="HTH-like"/>
</dbReference>
<dbReference type="EMBL" id="BAAANC010000002">
    <property type="protein sequence ID" value="GAA1528322.1"/>
    <property type="molecule type" value="Genomic_DNA"/>
</dbReference>
<keyword evidence="1" id="KW-0805">Transcription regulation</keyword>
<sequence length="310" mass="33157">MDSVSRLVRLARLRGEIDVRCLMAGGFAIDHPPAGPGLVPFHLVLAGTCTITSAAFTADLKPGDLLLLPQGDAHQVTTTSDQRLEFTEARGRSFSTRRTTGAAPELDLFCGHYRVDEGAGALLFRLMPRVVHVSLDQPALALAEILRREATFDGPGTGVIVSALLDALLAMALRSRSGRRPDTPELWTAIGDDVLGKVICAVVDRPGEAWTIDRLAAAASMSRATFLRRFNARTGTTVATLLTGIRMMVAADLLTGSDHSVSRVAREVGYRSDSAFGQAFRAALGVLPSQYRKQIRHPEPSSGTSSNGPQ</sequence>
<dbReference type="RefSeq" id="WP_344174952.1">
    <property type="nucleotide sequence ID" value="NZ_BAAANC010000002.1"/>
</dbReference>
<evidence type="ECO:0000256" key="3">
    <source>
        <dbReference type="ARBA" id="ARBA00023159"/>
    </source>
</evidence>
<dbReference type="InterPro" id="IPR032783">
    <property type="entry name" value="AraC_lig"/>
</dbReference>
<name>A0ABN2AX67_9ACTN</name>
<comment type="caution">
    <text evidence="6">The sequence shown here is derived from an EMBL/GenBank/DDBJ whole genome shotgun (WGS) entry which is preliminary data.</text>
</comment>
<reference evidence="6 7" key="1">
    <citation type="journal article" date="2019" name="Int. J. Syst. Evol. Microbiol.">
        <title>The Global Catalogue of Microorganisms (GCM) 10K type strain sequencing project: providing services to taxonomists for standard genome sequencing and annotation.</title>
        <authorList>
            <consortium name="The Broad Institute Genomics Platform"/>
            <consortium name="The Broad Institute Genome Sequencing Center for Infectious Disease"/>
            <person name="Wu L."/>
            <person name="Ma J."/>
        </authorList>
    </citation>
    <scope>NUCLEOTIDE SEQUENCE [LARGE SCALE GENOMIC DNA]</scope>
    <source>
        <strain evidence="6 7">JCM 14303</strain>
    </source>
</reference>
<evidence type="ECO:0000256" key="2">
    <source>
        <dbReference type="ARBA" id="ARBA00023125"/>
    </source>
</evidence>
<accession>A0ABN2AX67</accession>
<evidence type="ECO:0000256" key="1">
    <source>
        <dbReference type="ARBA" id="ARBA00023015"/>
    </source>
</evidence>
<dbReference type="SUPFAM" id="SSF46689">
    <property type="entry name" value="Homeodomain-like"/>
    <property type="match status" value="2"/>
</dbReference>
<dbReference type="InterPro" id="IPR018060">
    <property type="entry name" value="HTH_AraC"/>
</dbReference>
<dbReference type="InterPro" id="IPR020449">
    <property type="entry name" value="Tscrpt_reg_AraC-type_HTH"/>
</dbReference>
<dbReference type="Pfam" id="PF12833">
    <property type="entry name" value="HTH_18"/>
    <property type="match status" value="1"/>
</dbReference>
<evidence type="ECO:0000313" key="6">
    <source>
        <dbReference type="EMBL" id="GAA1528322.1"/>
    </source>
</evidence>
<keyword evidence="7" id="KW-1185">Reference proteome</keyword>